<reference evidence="2" key="1">
    <citation type="submission" date="2017-07" db="EMBL/GenBank/DDBJ databases">
        <title>Taro Niue Genome Assembly and Annotation.</title>
        <authorList>
            <person name="Atibalentja N."/>
            <person name="Keating K."/>
            <person name="Fields C.J."/>
        </authorList>
    </citation>
    <scope>NUCLEOTIDE SEQUENCE</scope>
    <source>
        <strain evidence="2">Niue_2</strain>
        <tissue evidence="2">Leaf</tissue>
    </source>
</reference>
<dbReference type="InterPro" id="IPR055330">
    <property type="entry name" value="SECE1-like"/>
</dbReference>
<accession>A0A843UY62</accession>
<dbReference type="PANTHER" id="PTHR37240:SF1">
    <property type="entry name" value="PREPROTEIN TRANSLOCASE SUBUNIT SECE1"/>
    <property type="match status" value="1"/>
</dbReference>
<dbReference type="OrthoDB" id="1937988at2759"/>
<organism evidence="2 3">
    <name type="scientific">Colocasia esculenta</name>
    <name type="common">Wild taro</name>
    <name type="synonym">Arum esculentum</name>
    <dbReference type="NCBI Taxonomy" id="4460"/>
    <lineage>
        <taxon>Eukaryota</taxon>
        <taxon>Viridiplantae</taxon>
        <taxon>Streptophyta</taxon>
        <taxon>Embryophyta</taxon>
        <taxon>Tracheophyta</taxon>
        <taxon>Spermatophyta</taxon>
        <taxon>Magnoliopsida</taxon>
        <taxon>Liliopsida</taxon>
        <taxon>Araceae</taxon>
        <taxon>Aroideae</taxon>
        <taxon>Colocasieae</taxon>
        <taxon>Colocasia</taxon>
    </lineage>
</organism>
<evidence type="ECO:0000313" key="3">
    <source>
        <dbReference type="Proteomes" id="UP000652761"/>
    </source>
</evidence>
<evidence type="ECO:0000313" key="2">
    <source>
        <dbReference type="EMBL" id="MQL85603.1"/>
    </source>
</evidence>
<name>A0A843UY62_COLES</name>
<gene>
    <name evidence="2" type="ORF">Taro_018127</name>
</gene>
<dbReference type="PANTHER" id="PTHR37240">
    <property type="entry name" value="PREPROTEIN TRANSLOCASE SUBUNIT SECE1"/>
    <property type="match status" value="1"/>
</dbReference>
<sequence>MRMAAAAAMSSSLSFPALLPSSSPSASVPRQQQRSSRLLARRPPRVVLPASALRGNSRWLRDPAPPARASSAPGEGGDGGETPEGEDAAAAAAEAGGENAEAAESAEATARRILSEKGRGGAGGDLAWAGVAEEVREIEWPAFGKVVGTTGVVLAVIAGSSVALLTVNAVLAELSDRFFAGLGVQDFFSGG</sequence>
<dbReference type="GO" id="GO:0009535">
    <property type="term" value="C:chloroplast thylakoid membrane"/>
    <property type="evidence" value="ECO:0007669"/>
    <property type="project" value="TreeGrafter"/>
</dbReference>
<evidence type="ECO:0008006" key="4">
    <source>
        <dbReference type="Google" id="ProtNLM"/>
    </source>
</evidence>
<feature type="region of interest" description="Disordered" evidence="1">
    <location>
        <begin position="1"/>
        <end position="108"/>
    </location>
</feature>
<protein>
    <recommendedName>
        <fullName evidence="4">Preprotein translocase subunit SECE1</fullName>
    </recommendedName>
</protein>
<proteinExistence type="predicted"/>
<feature type="compositionally biased region" description="Low complexity" evidence="1">
    <location>
        <begin position="1"/>
        <end position="38"/>
    </location>
</feature>
<comment type="caution">
    <text evidence="2">The sequence shown here is derived from an EMBL/GenBank/DDBJ whole genome shotgun (WGS) entry which is preliminary data.</text>
</comment>
<dbReference type="AlphaFoldDB" id="A0A843UY62"/>
<dbReference type="EMBL" id="NMUH01000838">
    <property type="protein sequence ID" value="MQL85603.1"/>
    <property type="molecule type" value="Genomic_DNA"/>
</dbReference>
<keyword evidence="3" id="KW-1185">Reference proteome</keyword>
<evidence type="ECO:0000256" key="1">
    <source>
        <dbReference type="SAM" id="MobiDB-lite"/>
    </source>
</evidence>
<dbReference type="Proteomes" id="UP000652761">
    <property type="component" value="Unassembled WGS sequence"/>
</dbReference>
<feature type="compositionally biased region" description="Low complexity" evidence="1">
    <location>
        <begin position="88"/>
        <end position="108"/>
    </location>
</feature>